<organism evidence="1 2">
    <name type="scientific">Liparis tanakae</name>
    <name type="common">Tanaka's snailfish</name>
    <dbReference type="NCBI Taxonomy" id="230148"/>
    <lineage>
        <taxon>Eukaryota</taxon>
        <taxon>Metazoa</taxon>
        <taxon>Chordata</taxon>
        <taxon>Craniata</taxon>
        <taxon>Vertebrata</taxon>
        <taxon>Euteleostomi</taxon>
        <taxon>Actinopterygii</taxon>
        <taxon>Neopterygii</taxon>
        <taxon>Teleostei</taxon>
        <taxon>Neoteleostei</taxon>
        <taxon>Acanthomorphata</taxon>
        <taxon>Eupercaria</taxon>
        <taxon>Perciformes</taxon>
        <taxon>Cottioidei</taxon>
        <taxon>Cottales</taxon>
        <taxon>Liparidae</taxon>
        <taxon>Liparis</taxon>
    </lineage>
</organism>
<accession>A0A4Z2JAQ1</accession>
<evidence type="ECO:0000313" key="2">
    <source>
        <dbReference type="Proteomes" id="UP000314294"/>
    </source>
</evidence>
<comment type="caution">
    <text evidence="1">The sequence shown here is derived from an EMBL/GenBank/DDBJ whole genome shotgun (WGS) entry which is preliminary data.</text>
</comment>
<dbReference type="EMBL" id="SRLO01000011">
    <property type="protein sequence ID" value="TNN87190.1"/>
    <property type="molecule type" value="Genomic_DNA"/>
</dbReference>
<keyword evidence="2" id="KW-1185">Reference proteome</keyword>
<dbReference type="Proteomes" id="UP000314294">
    <property type="component" value="Unassembled WGS sequence"/>
</dbReference>
<reference evidence="1 2" key="1">
    <citation type="submission" date="2019-03" db="EMBL/GenBank/DDBJ databases">
        <title>First draft genome of Liparis tanakae, snailfish: a comprehensive survey of snailfish specific genes.</title>
        <authorList>
            <person name="Kim W."/>
            <person name="Song I."/>
            <person name="Jeong J.-H."/>
            <person name="Kim D."/>
            <person name="Kim S."/>
            <person name="Ryu S."/>
            <person name="Song J.Y."/>
            <person name="Lee S.K."/>
        </authorList>
    </citation>
    <scope>NUCLEOTIDE SEQUENCE [LARGE SCALE GENOMIC DNA]</scope>
    <source>
        <tissue evidence="1">Muscle</tissue>
    </source>
</reference>
<dbReference type="AlphaFoldDB" id="A0A4Z2JAQ1"/>
<name>A0A4Z2JAQ1_9TELE</name>
<evidence type="ECO:0000313" key="1">
    <source>
        <dbReference type="EMBL" id="TNN87190.1"/>
    </source>
</evidence>
<gene>
    <name evidence="1" type="ORF">EYF80_002392</name>
</gene>
<sequence length="64" mass="7228">MPRIMTETQLIKDETPLFSSQEVMSETRQVRGCGGAWCGERGALFIQEAQGVKEMWVPSTSRDH</sequence>
<protein>
    <submittedName>
        <fullName evidence="1">Uncharacterized protein</fullName>
    </submittedName>
</protein>
<proteinExistence type="predicted"/>